<dbReference type="Proteomes" id="UP000029738">
    <property type="component" value="Unassembled WGS sequence"/>
</dbReference>
<evidence type="ECO:0000256" key="1">
    <source>
        <dbReference type="SAM" id="MobiDB-lite"/>
    </source>
</evidence>
<keyword evidence="3" id="KW-1185">Reference proteome</keyword>
<accession>A0A8S9SWV2</accession>
<gene>
    <name evidence="2" type="ORF">DA73_0400001005</name>
</gene>
<evidence type="ECO:0000313" key="3">
    <source>
        <dbReference type="Proteomes" id="UP000029738"/>
    </source>
</evidence>
<feature type="region of interest" description="Disordered" evidence="1">
    <location>
        <begin position="87"/>
        <end position="106"/>
    </location>
</feature>
<reference evidence="2" key="1">
    <citation type="journal article" date="2015" name="Genome Announc.">
        <title>Draft Genome Sequence of Tolypothrix boutellei Strain VB521301.</title>
        <authorList>
            <person name="Chandrababunaidu M.M."/>
            <person name="Singh D."/>
            <person name="Sen D."/>
            <person name="Bhan S."/>
            <person name="Das S."/>
            <person name="Gupta A."/>
            <person name="Adhikary S.P."/>
            <person name="Tripathy S."/>
        </authorList>
    </citation>
    <scope>NUCLEOTIDE SEQUENCE</scope>
    <source>
        <strain evidence="2">VB521301</strain>
    </source>
</reference>
<evidence type="ECO:0000313" key="2">
    <source>
        <dbReference type="EMBL" id="KAF3884227.1"/>
    </source>
</evidence>
<reference evidence="2" key="2">
    <citation type="submission" date="2019-11" db="EMBL/GenBank/DDBJ databases">
        <title>Improved Assembly of Tolypothrix boutellei genome.</title>
        <authorList>
            <person name="Sarangi A.N."/>
            <person name="Mukherjee M."/>
            <person name="Ghosh S."/>
            <person name="Singh D."/>
            <person name="Das A."/>
            <person name="Kant S."/>
            <person name="Prusty A."/>
            <person name="Tripathy S."/>
        </authorList>
    </citation>
    <scope>NUCLEOTIDE SEQUENCE</scope>
    <source>
        <strain evidence="2">VB521301</strain>
    </source>
</reference>
<dbReference type="OrthoDB" id="423154at2"/>
<dbReference type="EMBL" id="JHEG04000001">
    <property type="protein sequence ID" value="KAF3884227.1"/>
    <property type="molecule type" value="Genomic_DNA"/>
</dbReference>
<sequence length="106" mass="11961">MKMSPEQAIASIVASIVTSFPFQENWIAANTSVELLEAEQEKFVLGVSEPYRYNDAANETQYQQQAQIAIENFITQVNNIHLKQVQESAVKKSPEQKTETSEDLVK</sequence>
<feature type="compositionally biased region" description="Basic and acidic residues" evidence="1">
    <location>
        <begin position="89"/>
        <end position="106"/>
    </location>
</feature>
<dbReference type="NCBIfam" id="NF033634">
    <property type="entry name" value="SLATT_1"/>
    <property type="match status" value="1"/>
</dbReference>
<protein>
    <submittedName>
        <fullName evidence="2">DUF4231 domain-containing protein</fullName>
    </submittedName>
</protein>
<proteinExistence type="predicted"/>
<comment type="caution">
    <text evidence="2">The sequence shown here is derived from an EMBL/GenBank/DDBJ whole genome shotgun (WGS) entry which is preliminary data.</text>
</comment>
<dbReference type="AlphaFoldDB" id="A0A8S9SWV2"/>
<name>A0A8S9SWV2_9CYAN</name>
<organism evidence="2 3">
    <name type="scientific">Tolypothrix bouteillei VB521301</name>
    <dbReference type="NCBI Taxonomy" id="1479485"/>
    <lineage>
        <taxon>Bacteria</taxon>
        <taxon>Bacillati</taxon>
        <taxon>Cyanobacteriota</taxon>
        <taxon>Cyanophyceae</taxon>
        <taxon>Nostocales</taxon>
        <taxon>Tolypothrichaceae</taxon>
        <taxon>Tolypothrix</taxon>
    </lineage>
</organism>